<keyword evidence="2" id="KW-1133">Transmembrane helix</keyword>
<comment type="caution">
    <text evidence="4">The sequence shown here is derived from an EMBL/GenBank/DDBJ whole genome shotgun (WGS) entry which is preliminary data.</text>
</comment>
<organism evidence="4 5">
    <name type="scientific">Gordonia polyisoprenivorans</name>
    <dbReference type="NCBI Taxonomy" id="84595"/>
    <lineage>
        <taxon>Bacteria</taxon>
        <taxon>Bacillati</taxon>
        <taxon>Actinomycetota</taxon>
        <taxon>Actinomycetes</taxon>
        <taxon>Mycobacteriales</taxon>
        <taxon>Gordoniaceae</taxon>
        <taxon>Gordonia</taxon>
    </lineage>
</organism>
<dbReference type="EMBL" id="JAAXPC010000016">
    <property type="protein sequence ID" value="NKY04225.1"/>
    <property type="molecule type" value="Genomic_DNA"/>
</dbReference>
<feature type="region of interest" description="Disordered" evidence="1">
    <location>
        <begin position="1"/>
        <end position="178"/>
    </location>
</feature>
<feature type="domain" description="DUF3566" evidence="3">
    <location>
        <begin position="185"/>
        <end position="300"/>
    </location>
</feature>
<evidence type="ECO:0000259" key="3">
    <source>
        <dbReference type="Pfam" id="PF12089"/>
    </source>
</evidence>
<reference evidence="4 5" key="1">
    <citation type="submission" date="2020-04" db="EMBL/GenBank/DDBJ databases">
        <title>MicrobeNet Type strains.</title>
        <authorList>
            <person name="Nicholson A.C."/>
        </authorList>
    </citation>
    <scope>NUCLEOTIDE SEQUENCE [LARGE SCALE GENOMIC DNA]</scope>
    <source>
        <strain evidence="4 5">ATCC BAA-14</strain>
    </source>
</reference>
<feature type="compositionally biased region" description="Polar residues" evidence="1">
    <location>
        <begin position="1"/>
        <end position="17"/>
    </location>
</feature>
<sequence>MTPVSQPNDPDNKTPSTPSTASGGPAAQAGPPRGGGLVPPWQRGPGGVAGPEATGSAQAPVPDAGTTEQIPAGGRPGGPPPRGVVTGSGTAAASMSGQQAPVKKLDSPAGASTATAEVPRGRFTETPTRNIARDPSLESELPDLDEIHHTNTETARAAAVDPAKAAGSAARSAPAQVGSSGRGLRAAVQIRRLDPWATFKVAGVLSIVGFVIWMIAVAVLYLVLDGMGVWEQVNSSFGTLVTTDGSTSESDIIGAGSVFFYAAVLGVVNAVLITALGTIGSYIYNLVADLVGGLEITLADLD</sequence>
<dbReference type="InterPro" id="IPR021949">
    <property type="entry name" value="DUF3566_TM"/>
</dbReference>
<evidence type="ECO:0000313" key="4">
    <source>
        <dbReference type="EMBL" id="NKY04225.1"/>
    </source>
</evidence>
<accession>A0A846WRQ4</accession>
<name>A0A846WRQ4_9ACTN</name>
<keyword evidence="2" id="KW-0472">Membrane</keyword>
<dbReference type="Proteomes" id="UP000563898">
    <property type="component" value="Unassembled WGS sequence"/>
</dbReference>
<protein>
    <recommendedName>
        <fullName evidence="3">DUF3566 domain-containing protein</fullName>
    </recommendedName>
</protein>
<dbReference type="AlphaFoldDB" id="A0A846WRQ4"/>
<proteinExistence type="predicted"/>
<evidence type="ECO:0000313" key="5">
    <source>
        <dbReference type="Proteomes" id="UP000563898"/>
    </source>
</evidence>
<feature type="transmembrane region" description="Helical" evidence="2">
    <location>
        <begin position="201"/>
        <end position="224"/>
    </location>
</feature>
<feature type="compositionally biased region" description="Low complexity" evidence="1">
    <location>
        <begin position="155"/>
        <end position="175"/>
    </location>
</feature>
<evidence type="ECO:0000256" key="1">
    <source>
        <dbReference type="SAM" id="MobiDB-lite"/>
    </source>
</evidence>
<evidence type="ECO:0000256" key="2">
    <source>
        <dbReference type="SAM" id="Phobius"/>
    </source>
</evidence>
<feature type="compositionally biased region" description="Low complexity" evidence="1">
    <location>
        <begin position="18"/>
        <end position="31"/>
    </location>
</feature>
<gene>
    <name evidence="4" type="ORF">HGA05_21905</name>
</gene>
<dbReference type="Pfam" id="PF12089">
    <property type="entry name" value="DUF3566"/>
    <property type="match status" value="1"/>
</dbReference>
<dbReference type="RefSeq" id="WP_035727270.1">
    <property type="nucleotide sequence ID" value="NZ_JAAXPC010000016.1"/>
</dbReference>
<keyword evidence="2" id="KW-0812">Transmembrane</keyword>
<feature type="transmembrane region" description="Helical" evidence="2">
    <location>
        <begin position="258"/>
        <end position="284"/>
    </location>
</feature>